<accession>A0A937X433</accession>
<dbReference type="EMBL" id="VGJX01000072">
    <property type="protein sequence ID" value="MBM3273897.1"/>
    <property type="molecule type" value="Genomic_DNA"/>
</dbReference>
<feature type="transmembrane region" description="Helical" evidence="1">
    <location>
        <begin position="12"/>
        <end position="32"/>
    </location>
</feature>
<keyword evidence="1" id="KW-0472">Membrane</keyword>
<gene>
    <name evidence="2" type="ORF">FJZ00_02000</name>
</gene>
<keyword evidence="1" id="KW-1133">Transmembrane helix</keyword>
<evidence type="ECO:0000313" key="2">
    <source>
        <dbReference type="EMBL" id="MBM3273897.1"/>
    </source>
</evidence>
<keyword evidence="1" id="KW-0812">Transmembrane</keyword>
<evidence type="ECO:0000256" key="1">
    <source>
        <dbReference type="SAM" id="Phobius"/>
    </source>
</evidence>
<dbReference type="AlphaFoldDB" id="A0A937X433"/>
<name>A0A937X433_9BACT</name>
<dbReference type="Proteomes" id="UP000703893">
    <property type="component" value="Unassembled WGS sequence"/>
</dbReference>
<protein>
    <submittedName>
        <fullName evidence="2">Uncharacterized protein</fullName>
    </submittedName>
</protein>
<evidence type="ECO:0000313" key="3">
    <source>
        <dbReference type="Proteomes" id="UP000703893"/>
    </source>
</evidence>
<proteinExistence type="predicted"/>
<organism evidence="2 3">
    <name type="scientific">Candidatus Tanganyikabacteria bacterium</name>
    <dbReference type="NCBI Taxonomy" id="2961651"/>
    <lineage>
        <taxon>Bacteria</taxon>
        <taxon>Bacillati</taxon>
        <taxon>Candidatus Sericytochromatia</taxon>
        <taxon>Candidatus Tanganyikabacteria</taxon>
    </lineage>
</organism>
<reference evidence="2 3" key="1">
    <citation type="submission" date="2019-03" db="EMBL/GenBank/DDBJ databases">
        <title>Lake Tanganyika Metagenome-Assembled Genomes (MAGs).</title>
        <authorList>
            <person name="Tran P."/>
        </authorList>
    </citation>
    <scope>NUCLEOTIDE SEQUENCE [LARGE SCALE GENOMIC DNA]</scope>
    <source>
        <strain evidence="2">K_DeepCast_65m_m2_236</strain>
    </source>
</reference>
<comment type="caution">
    <text evidence="2">The sequence shown here is derived from an EMBL/GenBank/DDBJ whole genome shotgun (WGS) entry which is preliminary data.</text>
</comment>
<sequence>MTIRARALAGLGLIRLLAAIAIVFISIALTLAGRMDADRRRISETLTVHTALWRTLSALKYVQHHQIQYALPSARDRVAADRLAARDYFDQLEILIVAPDQRERLARLARDYARWTADWDAKAPQPGSPDGLAASAENDFAPIDAQLSAIDAAERQAGPRRSSC</sequence>